<dbReference type="Gene3D" id="1.10.246.70">
    <property type="match status" value="1"/>
</dbReference>
<dbReference type="EMBL" id="JBHSSM010000023">
    <property type="protein sequence ID" value="MFC6316010.1"/>
    <property type="molecule type" value="Genomic_DNA"/>
</dbReference>
<evidence type="ECO:0000313" key="15">
    <source>
        <dbReference type="EMBL" id="MFC6316010.1"/>
    </source>
</evidence>
<comment type="subunit">
    <text evidence="4">Homodimer.</text>
</comment>
<organism evidence="15 16">
    <name type="scientific">Lapidilactobacillus achengensis</name>
    <dbReference type="NCBI Taxonomy" id="2486000"/>
    <lineage>
        <taxon>Bacteria</taxon>
        <taxon>Bacillati</taxon>
        <taxon>Bacillota</taxon>
        <taxon>Bacilli</taxon>
        <taxon>Lactobacillales</taxon>
        <taxon>Lactobacillaceae</taxon>
        <taxon>Lapidilactobacillus</taxon>
    </lineage>
</organism>
<evidence type="ECO:0000256" key="8">
    <source>
        <dbReference type="ARBA" id="ARBA00022670"/>
    </source>
</evidence>
<dbReference type="Pfam" id="PF02129">
    <property type="entry name" value="Peptidase_S15"/>
    <property type="match status" value="1"/>
</dbReference>
<evidence type="ECO:0000256" key="2">
    <source>
        <dbReference type="ARBA" id="ARBA00003997"/>
    </source>
</evidence>
<proteinExistence type="inferred from homology"/>
<dbReference type="InterPro" id="IPR008979">
    <property type="entry name" value="Galactose-bd-like_sf"/>
</dbReference>
<feature type="domain" description="Xaa-Pro dipeptidyl-peptidase C-terminal" evidence="13">
    <location>
        <begin position="542"/>
        <end position="794"/>
    </location>
</feature>
<comment type="catalytic activity">
    <reaction evidence="1">
        <text>Hydrolyzes Xaa-Pro-|- bonds to release unblocked, N-terminal dipeptides from substrates including Ala-Pro-|-p-nitroanilide and (sequentially) Tyr-Pro-|-Phe-Pro-|-Gly-Pro-|-Ile.</text>
        <dbReference type="EC" id="3.4.14.11"/>
    </reaction>
</comment>
<accession>A0ABW1UPU0</accession>
<dbReference type="SMART" id="SM00939">
    <property type="entry name" value="PepX_C"/>
    <property type="match status" value="1"/>
</dbReference>
<dbReference type="InterPro" id="IPR036313">
    <property type="entry name" value="PepX_N_dom_sf"/>
</dbReference>
<dbReference type="InterPro" id="IPR015251">
    <property type="entry name" value="PepX_N_dom"/>
</dbReference>
<dbReference type="Proteomes" id="UP001596310">
    <property type="component" value="Unassembled WGS sequence"/>
</dbReference>
<comment type="similarity">
    <text evidence="3">Belongs to the peptidase S15 family.</text>
</comment>
<dbReference type="InterPro" id="IPR013736">
    <property type="entry name" value="Xaa-Pro_dipept_C"/>
</dbReference>
<evidence type="ECO:0000256" key="1">
    <source>
        <dbReference type="ARBA" id="ARBA00000123"/>
    </source>
</evidence>
<evidence type="ECO:0000259" key="13">
    <source>
        <dbReference type="SMART" id="SM00939"/>
    </source>
</evidence>
<evidence type="ECO:0000256" key="6">
    <source>
        <dbReference type="ARBA" id="ARBA00014682"/>
    </source>
</evidence>
<dbReference type="InterPro" id="IPR029058">
    <property type="entry name" value="AB_hydrolase_fold"/>
</dbReference>
<protein>
    <recommendedName>
        <fullName evidence="6">Xaa-Pro dipeptidyl-peptidase</fullName>
        <ecNumber evidence="5">3.4.14.11</ecNumber>
    </recommendedName>
    <alternativeName>
        <fullName evidence="12">X-Pro dipeptidyl-peptidase</fullName>
    </alternativeName>
    <alternativeName>
        <fullName evidence="11">X-prolyl-dipeptidyl aminopeptidase</fullName>
    </alternativeName>
</protein>
<dbReference type="InterPro" id="IPR008252">
    <property type="entry name" value="Pept_S15_Xpro"/>
</dbReference>
<keyword evidence="9 15" id="KW-0378">Hydrolase</keyword>
<keyword evidence="7" id="KW-0031">Aminopeptidase</keyword>
<dbReference type="NCBIfam" id="NF003781">
    <property type="entry name" value="PRK05371.1-2"/>
    <property type="match status" value="1"/>
</dbReference>
<dbReference type="PRINTS" id="PR00923">
    <property type="entry name" value="LACTOPTASE"/>
</dbReference>
<dbReference type="SMART" id="SM00940">
    <property type="entry name" value="PepX_N"/>
    <property type="match status" value="1"/>
</dbReference>
<keyword evidence="16" id="KW-1185">Reference proteome</keyword>
<keyword evidence="10" id="KW-0720">Serine protease</keyword>
<evidence type="ECO:0000256" key="11">
    <source>
        <dbReference type="ARBA" id="ARBA00030045"/>
    </source>
</evidence>
<evidence type="ECO:0000259" key="14">
    <source>
        <dbReference type="SMART" id="SM00940"/>
    </source>
</evidence>
<dbReference type="Pfam" id="PF08530">
    <property type="entry name" value="PepX_C"/>
    <property type="match status" value="1"/>
</dbReference>
<comment type="function">
    <text evidence="2">Removes N-terminal dipeptides sequentially from polypeptides having unsubstituted N-termini provided that the penultimate residue is proline.</text>
</comment>
<evidence type="ECO:0000256" key="9">
    <source>
        <dbReference type="ARBA" id="ARBA00022801"/>
    </source>
</evidence>
<evidence type="ECO:0000256" key="7">
    <source>
        <dbReference type="ARBA" id="ARBA00022438"/>
    </source>
</evidence>
<dbReference type="Gene3D" id="3.40.50.1820">
    <property type="entry name" value="alpha/beta hydrolase"/>
    <property type="match status" value="1"/>
</dbReference>
<dbReference type="SUPFAM" id="SSF81761">
    <property type="entry name" value="X-Prolyl dipeptidyl aminopeptidase PepX, N-terminal domain"/>
    <property type="match status" value="1"/>
</dbReference>
<evidence type="ECO:0000256" key="12">
    <source>
        <dbReference type="ARBA" id="ARBA00031951"/>
    </source>
</evidence>
<dbReference type="Pfam" id="PF09168">
    <property type="entry name" value="PepX_N"/>
    <property type="match status" value="1"/>
</dbReference>
<reference evidence="16" key="1">
    <citation type="journal article" date="2019" name="Int. J. Syst. Evol. Microbiol.">
        <title>The Global Catalogue of Microorganisms (GCM) 10K type strain sequencing project: providing services to taxonomists for standard genome sequencing and annotation.</title>
        <authorList>
            <consortium name="The Broad Institute Genomics Platform"/>
            <consortium name="The Broad Institute Genome Sequencing Center for Infectious Disease"/>
            <person name="Wu L."/>
            <person name="Ma J."/>
        </authorList>
    </citation>
    <scope>NUCLEOTIDE SEQUENCE [LARGE SCALE GENOMIC DNA]</scope>
    <source>
        <strain evidence="16">CCM 8897</strain>
    </source>
</reference>
<dbReference type="InterPro" id="IPR000383">
    <property type="entry name" value="Xaa-Pro-like_dom"/>
</dbReference>
<evidence type="ECO:0000313" key="16">
    <source>
        <dbReference type="Proteomes" id="UP001596310"/>
    </source>
</evidence>
<dbReference type="EC" id="3.4.14.11" evidence="5"/>
<dbReference type="RefSeq" id="WP_125601117.1">
    <property type="nucleotide sequence ID" value="NZ_JBHSSM010000023.1"/>
</dbReference>
<feature type="domain" description="X-Prolyl dipeptidyl aminopeptidase PepX N-terminal" evidence="14">
    <location>
        <begin position="1"/>
        <end position="157"/>
    </location>
</feature>
<evidence type="ECO:0000256" key="10">
    <source>
        <dbReference type="ARBA" id="ARBA00022825"/>
    </source>
</evidence>
<dbReference type="GO" id="GO:0008239">
    <property type="term" value="F:dipeptidyl-peptidase activity"/>
    <property type="evidence" value="ECO:0007669"/>
    <property type="project" value="UniProtKB-EC"/>
</dbReference>
<dbReference type="SUPFAM" id="SSF53474">
    <property type="entry name" value="alpha/beta-Hydrolases"/>
    <property type="match status" value="1"/>
</dbReference>
<gene>
    <name evidence="15" type="ORF">ACFQHW_10595</name>
</gene>
<evidence type="ECO:0000256" key="3">
    <source>
        <dbReference type="ARBA" id="ARBA00010819"/>
    </source>
</evidence>
<sequence length="805" mass="90209">MKFNQFAVTLPAQDQQILELQKIKIYPTDLAQYSLAQLVAHVYRHFFPDYRSPEALTDRYQRLLIDPETDLATYLTQIDQSVDQQAFYNVGLQLLGFLTPRDFRLNDPLTAMTSMGLPFVAASELDFTAFTTAVYQLLVTRSQNGLLMIDNLANRGYYQVNFSVSERQRHLIFNGKVQATFDVSELIREIVYVESDQDTDHDGQRDLLQATIIRPRVKDSFTKLPALYTANPYFLGTNGAPMNPVDQPLTVKASGDARENPDQFDQFDHFAPDPVTGQTDDPFARAETTISSSGDNTVVLSDFFLARGFASVYAAGIGTRGSDGIRTCGSPEETLSTIAIIEWLHGDRRAFTDRSKQQEITAAWCNGQVAMTGKSYLGTLAIAAATTGVAGLATVISEAAISSWYDYYREHGLVIAPETFQGEDADVLTDECFSRMKDAGDYRRVKPFYQQKLAEMRQDQDRETGSYNHFWDLRNYRNQMAQVKCPVVSVHGLNDWNVKPKNVFKLNQDLHALGKTHKVILHQGPHIYLNNFPSLDFYDLINLWLTNKLLAVANNADQLFPDYLIQSNRQADRWEQPTAWTAATTQRFQLNQDFTGAPSPASFRDDGSQAFQASGLSGLGWEQAFMNQDPRFAANQIVLKSAKLQQEMLLTGRPELHLRVKSSADHGLISAMLVDFGQSHRLTPRPQIVAFDARQLGYQGPLETTMEFAPDAVSKVKLIAKSHINLQNRHSSAINEPLSSDEYVDVNMALQPTYYHLPAGHQLGLIIYATDMGMTLRGQNDLVYTLDLTQSTLTLATPSAKPAHI</sequence>
<name>A0ABW1UPU0_9LACO</name>
<dbReference type="Gene3D" id="2.60.120.260">
    <property type="entry name" value="Galactose-binding domain-like"/>
    <property type="match status" value="1"/>
</dbReference>
<comment type="caution">
    <text evidence="15">The sequence shown here is derived from an EMBL/GenBank/DDBJ whole genome shotgun (WGS) entry which is preliminary data.</text>
</comment>
<evidence type="ECO:0000256" key="4">
    <source>
        <dbReference type="ARBA" id="ARBA00011738"/>
    </source>
</evidence>
<keyword evidence="8" id="KW-0645">Protease</keyword>
<evidence type="ECO:0000256" key="5">
    <source>
        <dbReference type="ARBA" id="ARBA00012463"/>
    </source>
</evidence>
<dbReference type="SUPFAM" id="SSF49785">
    <property type="entry name" value="Galactose-binding domain-like"/>
    <property type="match status" value="1"/>
</dbReference>